<dbReference type="RefSeq" id="WP_211008983.1">
    <property type="nucleotide sequence ID" value="NZ_JASJUT010000013.1"/>
</dbReference>
<organism evidence="1 2">
    <name type="scientific">Pseudoalteromonas obscura</name>
    <dbReference type="NCBI Taxonomy" id="3048491"/>
    <lineage>
        <taxon>Bacteria</taxon>
        <taxon>Pseudomonadati</taxon>
        <taxon>Pseudomonadota</taxon>
        <taxon>Gammaproteobacteria</taxon>
        <taxon>Alteromonadales</taxon>
        <taxon>Pseudoalteromonadaceae</taxon>
        <taxon>Pseudoalteromonas</taxon>
    </lineage>
</organism>
<dbReference type="InterPro" id="IPR038444">
    <property type="entry name" value="DUF465_sf"/>
</dbReference>
<name>A0ABT7ES52_9GAMM</name>
<dbReference type="Proteomes" id="UP001231915">
    <property type="component" value="Unassembled WGS sequence"/>
</dbReference>
<comment type="caution">
    <text evidence="1">The sequence shown here is derived from an EMBL/GenBank/DDBJ whole genome shotgun (WGS) entry which is preliminary data.</text>
</comment>
<gene>
    <name evidence="1" type="ORF">QNM18_22740</name>
</gene>
<dbReference type="EMBL" id="JASJUT010000013">
    <property type="protein sequence ID" value="MDK2597886.1"/>
    <property type="molecule type" value="Genomic_DNA"/>
</dbReference>
<reference evidence="1 2" key="1">
    <citation type="submission" date="2023-05" db="EMBL/GenBank/DDBJ databases">
        <title>Pseudoalteromonas ardens sp. nov., Pseudoalteromonas obscura sp. nov., and Pseudoalteromonas umbrosa sp. nov., isolated from the coral Montipora capitata.</title>
        <authorList>
            <person name="Thomas E.M."/>
            <person name="Smith E.M."/>
            <person name="Papke E."/>
            <person name="Shlafstein M.D."/>
            <person name="Oline D.K."/>
            <person name="Videau P."/>
            <person name="Saw J.H."/>
            <person name="Strangman W.K."/>
            <person name="Ushijima B."/>
        </authorList>
    </citation>
    <scope>NUCLEOTIDE SEQUENCE [LARGE SCALE GENOMIC DNA]</scope>
    <source>
        <strain evidence="1 2">P94</strain>
    </source>
</reference>
<dbReference type="InterPro" id="IPR007420">
    <property type="entry name" value="DUF465"/>
</dbReference>
<dbReference type="Pfam" id="PF04325">
    <property type="entry name" value="DUF465"/>
    <property type="match status" value="1"/>
</dbReference>
<dbReference type="Gene3D" id="6.10.280.50">
    <property type="match status" value="1"/>
</dbReference>
<sequence length="80" mass="9330">MCKKSCNLIKELPEFRHKIAELALTDNEFAKLLADYSVLEQQITAMEQNAVADFELHIKDLKTRCITIKDRLYIRLKHAP</sequence>
<evidence type="ECO:0000313" key="2">
    <source>
        <dbReference type="Proteomes" id="UP001231915"/>
    </source>
</evidence>
<protein>
    <submittedName>
        <fullName evidence="1">DUF465 domain-containing protein</fullName>
    </submittedName>
</protein>
<proteinExistence type="predicted"/>
<accession>A0ABT7ES52</accession>
<keyword evidence="2" id="KW-1185">Reference proteome</keyword>
<evidence type="ECO:0000313" key="1">
    <source>
        <dbReference type="EMBL" id="MDK2597886.1"/>
    </source>
</evidence>